<evidence type="ECO:0000256" key="11">
    <source>
        <dbReference type="ARBA" id="ARBA00031395"/>
    </source>
</evidence>
<evidence type="ECO:0000313" key="18">
    <source>
        <dbReference type="Proteomes" id="UP000000673"/>
    </source>
</evidence>
<dbReference type="InterPro" id="IPR006222">
    <property type="entry name" value="GCVT_N"/>
</dbReference>
<evidence type="ECO:0000256" key="8">
    <source>
        <dbReference type="ARBA" id="ARBA00022679"/>
    </source>
</evidence>
<dbReference type="FunFam" id="2.40.30.110:FF:000002">
    <property type="entry name" value="Aminomethyltransferase"/>
    <property type="match status" value="1"/>
</dbReference>
<dbReference type="InterPro" id="IPR029043">
    <property type="entry name" value="GcvT/YgfZ_C"/>
</dbReference>
<dbReference type="Gene3D" id="2.40.30.110">
    <property type="entry name" value="Aminomethyltransferase beta-barrel domains"/>
    <property type="match status" value="1"/>
</dbReference>
<dbReference type="SUPFAM" id="SSF103025">
    <property type="entry name" value="Folate-binding domain"/>
    <property type="match status" value="1"/>
</dbReference>
<dbReference type="GO" id="GO:0008483">
    <property type="term" value="F:transaminase activity"/>
    <property type="evidence" value="ECO:0007669"/>
    <property type="project" value="UniProtKB-KW"/>
</dbReference>
<comment type="subunit">
    <text evidence="4">The glycine cleavage system is composed of four proteins: P, T, L and H.</text>
</comment>
<evidence type="ECO:0000256" key="2">
    <source>
        <dbReference type="ARBA" id="ARBA00004173"/>
    </source>
</evidence>
<reference evidence="17" key="4">
    <citation type="submission" date="2015-06" db="UniProtKB">
        <authorList>
            <consortium name="EnsemblMetazoa"/>
        </authorList>
    </citation>
    <scope>IDENTIFICATION</scope>
</reference>
<evidence type="ECO:0000256" key="10">
    <source>
        <dbReference type="ARBA" id="ARBA00023128"/>
    </source>
</evidence>
<dbReference type="Gene3D" id="3.30.70.1400">
    <property type="entry name" value="Aminomethyltransferase beta-barrel domains"/>
    <property type="match status" value="1"/>
</dbReference>
<dbReference type="AlphaFoldDB" id="W5J5A8"/>
<dbReference type="NCBIfam" id="NF001567">
    <property type="entry name" value="PRK00389.1"/>
    <property type="match status" value="1"/>
</dbReference>
<dbReference type="GO" id="GO:0004047">
    <property type="term" value="F:aminomethyltransferase activity"/>
    <property type="evidence" value="ECO:0007669"/>
    <property type="project" value="UniProtKB-EC"/>
</dbReference>
<comment type="subcellular location">
    <subcellularLocation>
        <location evidence="2">Mitochondrion</location>
    </subcellularLocation>
</comment>
<dbReference type="GO" id="GO:0005960">
    <property type="term" value="C:glycine cleavage complex"/>
    <property type="evidence" value="ECO:0007669"/>
    <property type="project" value="InterPro"/>
</dbReference>
<organism evidence="16">
    <name type="scientific">Anopheles darlingi</name>
    <name type="common">Mosquito</name>
    <dbReference type="NCBI Taxonomy" id="43151"/>
    <lineage>
        <taxon>Eukaryota</taxon>
        <taxon>Metazoa</taxon>
        <taxon>Ecdysozoa</taxon>
        <taxon>Arthropoda</taxon>
        <taxon>Hexapoda</taxon>
        <taxon>Insecta</taxon>
        <taxon>Pterygota</taxon>
        <taxon>Neoptera</taxon>
        <taxon>Endopterygota</taxon>
        <taxon>Diptera</taxon>
        <taxon>Nematocera</taxon>
        <taxon>Culicoidea</taxon>
        <taxon>Culicidae</taxon>
        <taxon>Anophelinae</taxon>
        <taxon>Anopheles</taxon>
    </lineage>
</organism>
<evidence type="ECO:0000256" key="5">
    <source>
        <dbReference type="ARBA" id="ARBA00012616"/>
    </source>
</evidence>
<dbReference type="Gene3D" id="3.30.1360.120">
    <property type="entry name" value="Probable tRNA modification gtpase trme, domain 1"/>
    <property type="match status" value="1"/>
</dbReference>
<gene>
    <name evidence="16" type="ORF">AND_009814</name>
</gene>
<proteinExistence type="inferred from homology"/>
<evidence type="ECO:0000256" key="3">
    <source>
        <dbReference type="ARBA" id="ARBA00008609"/>
    </source>
</evidence>
<evidence type="ECO:0000256" key="7">
    <source>
        <dbReference type="ARBA" id="ARBA00022576"/>
    </source>
</evidence>
<dbReference type="InterPro" id="IPR006223">
    <property type="entry name" value="GcvT"/>
</dbReference>
<dbReference type="STRING" id="43151.W5J5A8"/>
<keyword evidence="8 16" id="KW-0808">Transferase</keyword>
<protein>
    <recommendedName>
        <fullName evidence="6">Aminomethyltransferase, mitochondrial</fullName>
        <ecNumber evidence="5">2.1.2.10</ecNumber>
    </recommendedName>
    <alternativeName>
        <fullName evidence="11">Glycine cleavage system T protein</fullName>
    </alternativeName>
</protein>
<dbReference type="Gene3D" id="4.10.1250.10">
    <property type="entry name" value="Aminomethyltransferase fragment"/>
    <property type="match status" value="1"/>
</dbReference>
<dbReference type="PANTHER" id="PTHR43757">
    <property type="entry name" value="AMINOMETHYLTRANSFERASE"/>
    <property type="match status" value="1"/>
</dbReference>
<dbReference type="SUPFAM" id="SSF101790">
    <property type="entry name" value="Aminomethyltransferase beta-barrel domain"/>
    <property type="match status" value="1"/>
</dbReference>
<dbReference type="Proteomes" id="UP000000673">
    <property type="component" value="Unassembled WGS sequence"/>
</dbReference>
<keyword evidence="10" id="KW-0496">Mitochondrion</keyword>
<dbReference type="eggNOG" id="KOG2770">
    <property type="taxonomic scope" value="Eukaryota"/>
</dbReference>
<evidence type="ECO:0000256" key="9">
    <source>
        <dbReference type="ARBA" id="ARBA00022946"/>
    </source>
</evidence>
<dbReference type="VEuPathDB" id="VectorBase:ADAR2_003572"/>
<keyword evidence="18" id="KW-1185">Reference proteome</keyword>
<dbReference type="FunFam" id="3.30.1360.120:FF:000014">
    <property type="entry name" value="Aminomethyltransferase"/>
    <property type="match status" value="1"/>
</dbReference>
<dbReference type="InterPro" id="IPR028896">
    <property type="entry name" value="GcvT/YgfZ/DmdA"/>
</dbReference>
<dbReference type="GO" id="GO:0008168">
    <property type="term" value="F:methyltransferase activity"/>
    <property type="evidence" value="ECO:0007669"/>
    <property type="project" value="UniProtKB-KW"/>
</dbReference>
<dbReference type="GO" id="GO:0006546">
    <property type="term" value="P:glycine catabolic process"/>
    <property type="evidence" value="ECO:0007669"/>
    <property type="project" value="InterPro"/>
</dbReference>
<evidence type="ECO:0000259" key="14">
    <source>
        <dbReference type="Pfam" id="PF01571"/>
    </source>
</evidence>
<sequence length="502" mass="54584">MLERIASPGSKASHQQDVHYDDNVLYGIRSCFAFDSKPSGPISCDIPNVARNAVECPAANILRHTRLLICAQEVKVNRTIDAMQNLSVRCASRLMRQRSTSVLATTVATGAGARRHASQSTAPSKTALYEFHQKHGGKLVDFAGYWLPVQYSDQSIIKSHLYTREHGSIFDVSHMLQTYVRGKDVISCFESICTADIKGLKNGTGTLTVFTNSAGGILDDLIVNRVADDLLYVVSNASRKSVDMANISAAVAAFKAKGKDVSVEFLSSDDQSLLAVQGPKAVAALQKLCTKDLSRLFFMNSTTDSIAGVDGCRITRCGYTGEDGVEISIPSAKASEIAGALLEPSTGQLKLAGLGARDSLRLEAGLCLYGNDIDETTSPVEANLLWLVAKARRVENNFPGSNVINAQIKNGVTRRRVGFKMESGGAPARQHVEIYDNEQQKVGEITSGCPSPCLQQNVAMGYIREEYKKPGTEIMLKVRDKHYHSVVTKMPFVATHYYQPPK</sequence>
<reference evidence="16" key="2">
    <citation type="submission" date="2010-05" db="EMBL/GenBank/DDBJ databases">
        <authorList>
            <person name="Almeida L.G."/>
            <person name="Nicolas M.F."/>
            <person name="Souza R.C."/>
            <person name="Vasconcelos A.T.R."/>
        </authorList>
    </citation>
    <scope>NUCLEOTIDE SEQUENCE</scope>
</reference>
<dbReference type="OMA" id="MPVQYPA"/>
<dbReference type="EC" id="2.1.2.10" evidence="5"/>
<comment type="function">
    <text evidence="1">The glycine cleavage system catalyzes the degradation of glycine.</text>
</comment>
<dbReference type="FunFam" id="3.30.70.1400:FF:000001">
    <property type="entry name" value="Aminomethyltransferase"/>
    <property type="match status" value="1"/>
</dbReference>
<dbReference type="VEuPathDB" id="VectorBase:ADAC009814"/>
<dbReference type="PIRSF" id="PIRSF006487">
    <property type="entry name" value="GcvT"/>
    <property type="match status" value="1"/>
</dbReference>
<comment type="similarity">
    <text evidence="3">Belongs to the GcvT family.</text>
</comment>
<dbReference type="FunCoup" id="W5J5A8">
    <property type="interactions" value="338"/>
</dbReference>
<name>W5J5A8_ANODA</name>
<feature type="domain" description="Aminomethyltransferase C-terminal" evidence="15">
    <location>
        <begin position="414"/>
        <end position="493"/>
    </location>
</feature>
<feature type="binding site" evidence="13">
    <location>
        <position position="326"/>
    </location>
    <ligand>
        <name>substrate</name>
    </ligand>
</feature>
<dbReference type="Pfam" id="PF01571">
    <property type="entry name" value="GCV_T"/>
    <property type="match status" value="1"/>
</dbReference>
<keyword evidence="16" id="KW-0489">Methyltransferase</keyword>
<accession>W5J5A8</accession>
<dbReference type="PANTHER" id="PTHR43757:SF16">
    <property type="entry name" value="AMINOMETHYLTRANSFERASE, MITOCHONDRIAL"/>
    <property type="match status" value="1"/>
</dbReference>
<dbReference type="Pfam" id="PF08669">
    <property type="entry name" value="GCV_T_C"/>
    <property type="match status" value="1"/>
</dbReference>
<evidence type="ECO:0000256" key="12">
    <source>
        <dbReference type="ARBA" id="ARBA00047665"/>
    </source>
</evidence>
<dbReference type="GO" id="GO:0005739">
    <property type="term" value="C:mitochondrion"/>
    <property type="evidence" value="ECO:0007669"/>
    <property type="project" value="UniProtKB-SubCell"/>
</dbReference>
<evidence type="ECO:0000256" key="13">
    <source>
        <dbReference type="PIRSR" id="PIRSR006487-1"/>
    </source>
</evidence>
<feature type="domain" description="GCVT N-terminal" evidence="14">
    <location>
        <begin position="128"/>
        <end position="390"/>
    </location>
</feature>
<dbReference type="InterPro" id="IPR027266">
    <property type="entry name" value="TrmE/GcvT-like"/>
</dbReference>
<dbReference type="InterPro" id="IPR013977">
    <property type="entry name" value="GcvT_C"/>
</dbReference>
<reference evidence="16 18" key="1">
    <citation type="journal article" date="2010" name="BMC Genomics">
        <title>Combination of measures distinguishes pre-miRNAs from other stem-loops in the genome of the newly sequenced Anopheles darlingi.</title>
        <authorList>
            <person name="Mendes N.D."/>
            <person name="Freitas A.T."/>
            <person name="Vasconcelos A.T."/>
            <person name="Sagot M.F."/>
        </authorList>
    </citation>
    <scope>NUCLEOTIDE SEQUENCE</scope>
</reference>
<dbReference type="NCBIfam" id="TIGR00528">
    <property type="entry name" value="gcvT"/>
    <property type="match status" value="1"/>
</dbReference>
<dbReference type="HOGENOM" id="CLU_007884_10_0_1"/>
<comment type="catalytic activity">
    <reaction evidence="12">
        <text>N(6)-[(R)-S(8)-aminomethyldihydrolipoyl]-L-lysyl-[protein] + (6S)-5,6,7,8-tetrahydrofolate = N(6)-[(R)-dihydrolipoyl]-L-lysyl-[protein] + (6R)-5,10-methylene-5,6,7,8-tetrahydrofolate + NH4(+)</text>
        <dbReference type="Rhea" id="RHEA:16945"/>
        <dbReference type="Rhea" id="RHEA-COMP:10475"/>
        <dbReference type="Rhea" id="RHEA-COMP:10492"/>
        <dbReference type="ChEBI" id="CHEBI:15636"/>
        <dbReference type="ChEBI" id="CHEBI:28938"/>
        <dbReference type="ChEBI" id="CHEBI:57453"/>
        <dbReference type="ChEBI" id="CHEBI:83100"/>
        <dbReference type="ChEBI" id="CHEBI:83143"/>
        <dbReference type="EC" id="2.1.2.10"/>
    </reaction>
</comment>
<dbReference type="GO" id="GO:0032259">
    <property type="term" value="P:methylation"/>
    <property type="evidence" value="ECO:0007669"/>
    <property type="project" value="UniProtKB-KW"/>
</dbReference>
<dbReference type="EnsemblMetazoa" id="ADAC009814-RA">
    <property type="protein sequence ID" value="ADAC009814-PA"/>
    <property type="gene ID" value="ADAC009814"/>
</dbReference>
<evidence type="ECO:0000256" key="6">
    <source>
        <dbReference type="ARBA" id="ARBA00015825"/>
    </source>
</evidence>
<evidence type="ECO:0000313" key="16">
    <source>
        <dbReference type="EMBL" id="ETN58593.1"/>
    </source>
</evidence>
<dbReference type="EMBL" id="ADMH02002129">
    <property type="protein sequence ID" value="ETN58593.1"/>
    <property type="molecule type" value="Genomic_DNA"/>
</dbReference>
<evidence type="ECO:0000256" key="1">
    <source>
        <dbReference type="ARBA" id="ARBA00003631"/>
    </source>
</evidence>
<reference evidence="16" key="3">
    <citation type="journal article" date="2013" name="Nucleic Acids Res.">
        <title>The genome of Anopheles darlingi, the main neotropical malaria vector.</title>
        <authorList>
            <person name="Marinotti O."/>
            <person name="Cerqueira G.C."/>
            <person name="de Almeida L.G."/>
            <person name="Ferro M.I."/>
            <person name="Loreto E.L."/>
            <person name="Zaha A."/>
            <person name="Teixeira S.M."/>
            <person name="Wespiser A.R."/>
            <person name="Almeida E Silva A."/>
            <person name="Schlindwein A.D."/>
            <person name="Pacheco A.C."/>
            <person name="Silva A.L."/>
            <person name="Graveley B.R."/>
            <person name="Walenz B.P."/>
            <person name="Lima Bde A."/>
            <person name="Ribeiro C.A."/>
            <person name="Nunes-Silva C.G."/>
            <person name="de Carvalho C.R."/>
            <person name="Soares C.M."/>
            <person name="de Menezes C.B."/>
            <person name="Matiolli C."/>
            <person name="Caffrey D."/>
            <person name="Araujo D.A."/>
            <person name="de Oliveira D.M."/>
            <person name="Golenbock D."/>
            <person name="Grisard E.C."/>
            <person name="Fantinatti-Garboggini F."/>
            <person name="de Carvalho F.M."/>
            <person name="Barcellos F.G."/>
            <person name="Prosdocimi F."/>
            <person name="May G."/>
            <person name="Azevedo Junior G.M."/>
            <person name="Guimaraes G.M."/>
            <person name="Goldman G.H."/>
            <person name="Padilha I.Q."/>
            <person name="Batista Jda S."/>
            <person name="Ferro J.A."/>
            <person name="Ribeiro J.M."/>
            <person name="Fietto J.L."/>
            <person name="Dabbas K.M."/>
            <person name="Cerdeira L."/>
            <person name="Agnez-Lima L.F."/>
            <person name="Brocchi M."/>
            <person name="de Carvalho M.O."/>
            <person name="Teixeira Mde M."/>
            <person name="Diniz Maia Mde M."/>
            <person name="Goldman M.H."/>
            <person name="Cruz Schneider M.P."/>
            <person name="Felipe M.S."/>
            <person name="Hungria M."/>
            <person name="Nicolas M.F."/>
            <person name="Pereira M."/>
            <person name="Montes M.A."/>
            <person name="Cantao M.E."/>
            <person name="Vincentz M."/>
            <person name="Rafael M.S."/>
            <person name="Silverman N."/>
            <person name="Stoco P.H."/>
            <person name="Souza R.C."/>
            <person name="Vicentini R."/>
            <person name="Gazzinelli R.T."/>
            <person name="Neves Rde O."/>
            <person name="Silva R."/>
            <person name="Astolfi-Filho S."/>
            <person name="Maciel T.E."/>
            <person name="Urmenyi T.P."/>
            <person name="Tadei W.P."/>
            <person name="Camargo E.P."/>
            <person name="de Vasconcelos A.T."/>
        </authorList>
    </citation>
    <scope>NUCLEOTIDE SEQUENCE</scope>
</reference>
<evidence type="ECO:0000313" key="17">
    <source>
        <dbReference type="EnsemblMetazoa" id="ADAC009814-PA"/>
    </source>
</evidence>
<evidence type="ECO:0000259" key="15">
    <source>
        <dbReference type="Pfam" id="PF08669"/>
    </source>
</evidence>
<keyword evidence="7" id="KW-0032">Aminotransferase</keyword>
<evidence type="ECO:0000256" key="4">
    <source>
        <dbReference type="ARBA" id="ARBA00011690"/>
    </source>
</evidence>
<keyword evidence="9" id="KW-0809">Transit peptide</keyword>